<keyword evidence="2" id="KW-0812">Transmembrane</keyword>
<protein>
    <recommendedName>
        <fullName evidence="3">MHYT domain-containing protein</fullName>
    </recommendedName>
</protein>
<feature type="transmembrane region" description="Helical" evidence="2">
    <location>
        <begin position="158"/>
        <end position="184"/>
    </location>
</feature>
<comment type="caution">
    <text evidence="4">The sequence shown here is derived from an EMBL/GenBank/DDBJ whole genome shotgun (WGS) entry which is preliminary data.</text>
</comment>
<gene>
    <name evidence="4" type="ORF">QBC34DRAFT_76092</name>
</gene>
<dbReference type="Pfam" id="PF03707">
    <property type="entry name" value="MHYT"/>
    <property type="match status" value="2"/>
</dbReference>
<feature type="transmembrane region" description="Helical" evidence="2">
    <location>
        <begin position="57"/>
        <end position="78"/>
    </location>
</feature>
<reference evidence="4" key="2">
    <citation type="submission" date="2023-05" db="EMBL/GenBank/DDBJ databases">
        <authorList>
            <consortium name="Lawrence Berkeley National Laboratory"/>
            <person name="Steindorff A."/>
            <person name="Hensen N."/>
            <person name="Bonometti L."/>
            <person name="Westerberg I."/>
            <person name="Brannstrom I.O."/>
            <person name="Guillou S."/>
            <person name="Cros-Aarteil S."/>
            <person name="Calhoun S."/>
            <person name="Haridas S."/>
            <person name="Kuo A."/>
            <person name="Mondo S."/>
            <person name="Pangilinan J."/>
            <person name="Riley R."/>
            <person name="Labutti K."/>
            <person name="Andreopoulos B."/>
            <person name="Lipzen A."/>
            <person name="Chen C."/>
            <person name="Yanf M."/>
            <person name="Daum C."/>
            <person name="Ng V."/>
            <person name="Clum A."/>
            <person name="Ohm R."/>
            <person name="Martin F."/>
            <person name="Silar P."/>
            <person name="Natvig D."/>
            <person name="Lalanne C."/>
            <person name="Gautier V."/>
            <person name="Ament-Velasquez S.L."/>
            <person name="Kruys A."/>
            <person name="Hutchinson M.I."/>
            <person name="Powell A.J."/>
            <person name="Barry K."/>
            <person name="Miller A.N."/>
            <person name="Grigoriev I.V."/>
            <person name="Debuchy R."/>
            <person name="Gladieux P."/>
            <person name="Thoren M.H."/>
            <person name="Johannesson H."/>
        </authorList>
    </citation>
    <scope>NUCLEOTIDE SEQUENCE</scope>
    <source>
        <strain evidence="4">PSN243</strain>
    </source>
</reference>
<evidence type="ECO:0000256" key="1">
    <source>
        <dbReference type="SAM" id="MobiDB-lite"/>
    </source>
</evidence>
<keyword evidence="2" id="KW-0472">Membrane</keyword>
<name>A0AAV9GRE4_9PEZI</name>
<feature type="compositionally biased region" description="Low complexity" evidence="1">
    <location>
        <begin position="694"/>
        <end position="723"/>
    </location>
</feature>
<dbReference type="AlphaFoldDB" id="A0AAV9GRE4"/>
<feature type="region of interest" description="Disordered" evidence="1">
    <location>
        <begin position="694"/>
        <end position="759"/>
    </location>
</feature>
<keyword evidence="2" id="KW-1133">Transmembrane helix</keyword>
<evidence type="ECO:0000313" key="4">
    <source>
        <dbReference type="EMBL" id="KAK4450519.1"/>
    </source>
</evidence>
<keyword evidence="5" id="KW-1185">Reference proteome</keyword>
<feature type="region of interest" description="Disordered" evidence="1">
    <location>
        <begin position="410"/>
        <end position="436"/>
    </location>
</feature>
<feature type="transmembrane region" description="Helical" evidence="2">
    <location>
        <begin position="236"/>
        <end position="256"/>
    </location>
</feature>
<sequence>MDVPPRDDLSRYVGQVVPFRFDPAILVVSYLVSLVGAASTLELVNRRTSRKGTYNHLLLLGAAISMGGVSIWCMHYIGNRATGLLNGEPELQIAYSVGVTIASFFVPILVLLVAFYVVTLTNAVSWWRIGVSGSLSGCAICGMHYLGNASIRNYKCEYVVANIAGASIIAAAASTVALALFFVFRAAWTNSWWKRIGCAFVLAGAVSGMHWCAALGTKYRLIELTPLNDYDLRNTTVIVVSCLSVGACLLMAILAISSARTRKGYTSKAQRVTLAAAVFDRYGRVLVTPDGLLPSEEVMSTFIQRTQHDVFSTAHPLFHWVYQASRNWSSIENLTDKMFAHLSRLPHRGRNVRTGIELVDEEGRIVENYDTIFRELFCVAAATLAHKMHERLVDVGALWNEMFATGGAPIRSSTEEAELERSGSSGSDVKAKQDDMAEKGMAYKTQQSHGSLMILVRNLENNRDVDKLEAAGYRFADLRQVVPIIGSTMQIRTNRLEEKLRLMSGHAGPTMLDPGVHVGVFTLRGRADETGFDVLVRDQAHNLLPSVRLPLDKLEPPHTKLLRQLDGQTLGTIRHYLRDNILDFSEKNARGFAAQLQEALTDLRVALPDGTFDEAKLASKVVQVPCMSPPESTRAATCSLITFTLVLPPKAVIKTSRHRFIPLQFLKIQQLVYQNSPHRAAFARSVHREILPVLSSVPPTPTTRAPSSPASRGTLSPRSPRWSPFRRLHRPHSSRATRDSNNLVSASGEHIASSPSNRSVSSMQLYTINSGDSDQPFDPKAQFEESVDLYTPRKPSQQTQESSLGGIMISSEVTVDVEDNLNNMPTPTPPLKDSPQIGGHTRSHSNLTLLRQKSQRVVLQREREIGSLPLDGQNVGPQGGTAQTASYEQAIEMDDVSTVLGMGQSKVVVKKEGEAMTFVDELLAKCIDTPRRI</sequence>
<feature type="transmembrane region" description="Helical" evidence="2">
    <location>
        <begin position="125"/>
        <end position="146"/>
    </location>
</feature>
<dbReference type="EMBL" id="MU865932">
    <property type="protein sequence ID" value="KAK4450519.1"/>
    <property type="molecule type" value="Genomic_DNA"/>
</dbReference>
<evidence type="ECO:0000313" key="5">
    <source>
        <dbReference type="Proteomes" id="UP001321760"/>
    </source>
</evidence>
<dbReference type="Proteomes" id="UP001321760">
    <property type="component" value="Unassembled WGS sequence"/>
</dbReference>
<feature type="transmembrane region" description="Helical" evidence="2">
    <location>
        <begin position="93"/>
        <end position="118"/>
    </location>
</feature>
<feature type="compositionally biased region" description="Basic residues" evidence="1">
    <location>
        <begin position="724"/>
        <end position="735"/>
    </location>
</feature>
<dbReference type="InterPro" id="IPR005330">
    <property type="entry name" value="MHYT_dom"/>
</dbReference>
<proteinExistence type="predicted"/>
<evidence type="ECO:0000259" key="3">
    <source>
        <dbReference type="PROSITE" id="PS50924"/>
    </source>
</evidence>
<dbReference type="PANTHER" id="PTHR35152">
    <property type="entry name" value="DOMAIN SIGNALLING PROTEIN, PUTATIVE (AFU_ORTHOLOGUE AFUA_5G11310)-RELATED"/>
    <property type="match status" value="1"/>
</dbReference>
<organism evidence="4 5">
    <name type="scientific">Podospora aff. communis PSN243</name>
    <dbReference type="NCBI Taxonomy" id="3040156"/>
    <lineage>
        <taxon>Eukaryota</taxon>
        <taxon>Fungi</taxon>
        <taxon>Dikarya</taxon>
        <taxon>Ascomycota</taxon>
        <taxon>Pezizomycotina</taxon>
        <taxon>Sordariomycetes</taxon>
        <taxon>Sordariomycetidae</taxon>
        <taxon>Sordariales</taxon>
        <taxon>Podosporaceae</taxon>
        <taxon>Podospora</taxon>
    </lineage>
</organism>
<evidence type="ECO:0000256" key="2">
    <source>
        <dbReference type="SAM" id="Phobius"/>
    </source>
</evidence>
<feature type="domain" description="MHYT" evidence="3">
    <location>
        <begin position="21"/>
        <end position="220"/>
    </location>
</feature>
<dbReference type="PANTHER" id="PTHR35152:SF1">
    <property type="entry name" value="DOMAIN SIGNALLING PROTEIN, PUTATIVE (AFU_ORTHOLOGUE AFUA_5G11310)-RELATED"/>
    <property type="match status" value="1"/>
</dbReference>
<dbReference type="PROSITE" id="PS50924">
    <property type="entry name" value="MHYT"/>
    <property type="match status" value="1"/>
</dbReference>
<feature type="transmembrane region" description="Helical" evidence="2">
    <location>
        <begin position="24"/>
        <end position="45"/>
    </location>
</feature>
<accession>A0AAV9GRE4</accession>
<reference evidence="4" key="1">
    <citation type="journal article" date="2023" name="Mol. Phylogenet. Evol.">
        <title>Genome-scale phylogeny and comparative genomics of the fungal order Sordariales.</title>
        <authorList>
            <person name="Hensen N."/>
            <person name="Bonometti L."/>
            <person name="Westerberg I."/>
            <person name="Brannstrom I.O."/>
            <person name="Guillou S."/>
            <person name="Cros-Aarteil S."/>
            <person name="Calhoun S."/>
            <person name="Haridas S."/>
            <person name="Kuo A."/>
            <person name="Mondo S."/>
            <person name="Pangilinan J."/>
            <person name="Riley R."/>
            <person name="LaButti K."/>
            <person name="Andreopoulos B."/>
            <person name="Lipzen A."/>
            <person name="Chen C."/>
            <person name="Yan M."/>
            <person name="Daum C."/>
            <person name="Ng V."/>
            <person name="Clum A."/>
            <person name="Steindorff A."/>
            <person name="Ohm R.A."/>
            <person name="Martin F."/>
            <person name="Silar P."/>
            <person name="Natvig D.O."/>
            <person name="Lalanne C."/>
            <person name="Gautier V."/>
            <person name="Ament-Velasquez S.L."/>
            <person name="Kruys A."/>
            <person name="Hutchinson M.I."/>
            <person name="Powell A.J."/>
            <person name="Barry K."/>
            <person name="Miller A.N."/>
            <person name="Grigoriev I.V."/>
            <person name="Debuchy R."/>
            <person name="Gladieux P."/>
            <person name="Hiltunen Thoren M."/>
            <person name="Johannesson H."/>
        </authorList>
    </citation>
    <scope>NUCLEOTIDE SEQUENCE</scope>
    <source>
        <strain evidence="4">PSN243</strain>
    </source>
</reference>